<accession>W8VQV7</accession>
<dbReference type="HOGENOM" id="CLU_3254849_0_0_10"/>
<dbReference type="EMBL" id="AP014548">
    <property type="protein sequence ID" value="BAO55275.1"/>
    <property type="molecule type" value="Genomic_DNA"/>
</dbReference>
<sequence length="42" mass="4916">MFFSLSRKRVSSISFSQKVKNSIIQNHFTKGFVSIHKFKVII</sequence>
<evidence type="ECO:0000313" key="1">
    <source>
        <dbReference type="EMBL" id="BAO55275.1"/>
    </source>
</evidence>
<protein>
    <submittedName>
        <fullName evidence="1">Uncharacterized protein</fullName>
    </submittedName>
</protein>
<gene>
    <name evidence="1" type="ORF">NMS_1266</name>
</gene>
<dbReference type="AlphaFoldDB" id="W8VQV7"/>
<reference evidence="1 2" key="1">
    <citation type="journal article" date="2014" name="Proc. Natl. Acad. Sci. U.S.A.">
        <title>Functional characterization of flavobacteria rhodopsins reveals a unique class of light-driven chloride pump in bacteria.</title>
        <authorList>
            <person name="Yoshizawa S."/>
            <person name="Kumagai Y."/>
            <person name="Kim H."/>
            <person name="Ogura Y."/>
            <person name="Hayashi T."/>
            <person name="Iwasaki W."/>
            <person name="DeLong E.F."/>
            <person name="Kogure K."/>
        </authorList>
    </citation>
    <scope>NUCLEOTIDE SEQUENCE [LARGE SCALE GENOMIC DNA]</scope>
    <source>
        <strain evidence="1 2">S1-08</strain>
    </source>
</reference>
<name>W8VQV7_9FLAO</name>
<dbReference type="Proteomes" id="UP000031760">
    <property type="component" value="Chromosome"/>
</dbReference>
<keyword evidence="2" id="KW-1185">Reference proteome</keyword>
<proteinExistence type="predicted"/>
<dbReference type="KEGG" id="nmf:NMS_1266"/>
<organism evidence="1 2">
    <name type="scientific">Nonlabens marinus S1-08</name>
    <dbReference type="NCBI Taxonomy" id="1454201"/>
    <lineage>
        <taxon>Bacteria</taxon>
        <taxon>Pseudomonadati</taxon>
        <taxon>Bacteroidota</taxon>
        <taxon>Flavobacteriia</taxon>
        <taxon>Flavobacteriales</taxon>
        <taxon>Flavobacteriaceae</taxon>
        <taxon>Nonlabens</taxon>
    </lineage>
</organism>
<evidence type="ECO:0000313" key="2">
    <source>
        <dbReference type="Proteomes" id="UP000031760"/>
    </source>
</evidence>
<dbReference type="STRING" id="1454201.NMS_1266"/>